<proteinExistence type="predicted"/>
<sequence length="152" mass="16324">MATNNDNVTPAGKNERIVVTWMINDTKGGFQEPILSSKGGPPQFVSISKSDAQNNKELKGLPNAILSSATIDRQGVINVPIGKTQVPFVNVQAQVGSGASRHTYSHVNVVADKRIGVALIRDALNQSLETVQSLWIVETAPNTFHIQANRPA</sequence>
<name>A0ABR0SPP5_9HYPO</name>
<organism evidence="1 2">
    <name type="scientific">Cladobotryum mycophilum</name>
    <dbReference type="NCBI Taxonomy" id="491253"/>
    <lineage>
        <taxon>Eukaryota</taxon>
        <taxon>Fungi</taxon>
        <taxon>Dikarya</taxon>
        <taxon>Ascomycota</taxon>
        <taxon>Pezizomycotina</taxon>
        <taxon>Sordariomycetes</taxon>
        <taxon>Hypocreomycetidae</taxon>
        <taxon>Hypocreales</taxon>
        <taxon>Hypocreaceae</taxon>
        <taxon>Cladobotryum</taxon>
    </lineage>
</organism>
<protein>
    <submittedName>
        <fullName evidence="1">Uncharacterized protein</fullName>
    </submittedName>
</protein>
<dbReference type="EMBL" id="JAVFKD010000012">
    <property type="protein sequence ID" value="KAK5994150.1"/>
    <property type="molecule type" value="Genomic_DNA"/>
</dbReference>
<evidence type="ECO:0000313" key="2">
    <source>
        <dbReference type="Proteomes" id="UP001338125"/>
    </source>
</evidence>
<reference evidence="1 2" key="1">
    <citation type="submission" date="2024-01" db="EMBL/GenBank/DDBJ databases">
        <title>Complete genome of Cladobotryum mycophilum ATHUM6906.</title>
        <authorList>
            <person name="Christinaki A.C."/>
            <person name="Myridakis A.I."/>
            <person name="Kouvelis V.N."/>
        </authorList>
    </citation>
    <scope>NUCLEOTIDE SEQUENCE [LARGE SCALE GENOMIC DNA]</scope>
    <source>
        <strain evidence="1 2">ATHUM6906</strain>
    </source>
</reference>
<evidence type="ECO:0000313" key="1">
    <source>
        <dbReference type="EMBL" id="KAK5994150.1"/>
    </source>
</evidence>
<comment type="caution">
    <text evidence="1">The sequence shown here is derived from an EMBL/GenBank/DDBJ whole genome shotgun (WGS) entry which is preliminary data.</text>
</comment>
<dbReference type="Proteomes" id="UP001338125">
    <property type="component" value="Unassembled WGS sequence"/>
</dbReference>
<accession>A0ABR0SPP5</accession>
<gene>
    <name evidence="1" type="ORF">PT974_07590</name>
</gene>
<keyword evidence="2" id="KW-1185">Reference proteome</keyword>